<dbReference type="EMBL" id="CP007029">
    <property type="protein sequence ID" value="AHE98367.1"/>
    <property type="molecule type" value="Genomic_DNA"/>
</dbReference>
<name>W0DM80_9GAMM</name>
<evidence type="ECO:0000256" key="2">
    <source>
        <dbReference type="ARBA" id="ARBA00004429"/>
    </source>
</evidence>
<dbReference type="InterPro" id="IPR003660">
    <property type="entry name" value="HAMP_dom"/>
</dbReference>
<dbReference type="Pfam" id="PF21085">
    <property type="entry name" value="CusS"/>
    <property type="match status" value="1"/>
</dbReference>
<dbReference type="SUPFAM" id="SSF158472">
    <property type="entry name" value="HAMP domain-like"/>
    <property type="match status" value="1"/>
</dbReference>
<dbReference type="KEGG" id="tti:THITH_08945"/>
<keyword evidence="4 14" id="KW-0997">Cell inner membrane</keyword>
<evidence type="ECO:0000313" key="18">
    <source>
        <dbReference type="Proteomes" id="UP000005289"/>
    </source>
</evidence>
<evidence type="ECO:0000256" key="4">
    <source>
        <dbReference type="ARBA" id="ARBA00022519"/>
    </source>
</evidence>
<keyword evidence="8 14" id="KW-0547">Nucleotide-binding</keyword>
<dbReference type="SUPFAM" id="SSF55874">
    <property type="entry name" value="ATPase domain of HSP90 chaperone/DNA topoisomerase II/histidine kinase"/>
    <property type="match status" value="1"/>
</dbReference>
<dbReference type="GO" id="GO:0005886">
    <property type="term" value="C:plasma membrane"/>
    <property type="evidence" value="ECO:0007669"/>
    <property type="project" value="UniProtKB-SubCell"/>
</dbReference>
<dbReference type="InterPro" id="IPR003661">
    <property type="entry name" value="HisK_dim/P_dom"/>
</dbReference>
<dbReference type="CDD" id="cd00075">
    <property type="entry name" value="HATPase"/>
    <property type="match status" value="1"/>
</dbReference>
<proteinExistence type="predicted"/>
<dbReference type="InterPro" id="IPR003594">
    <property type="entry name" value="HATPase_dom"/>
</dbReference>
<dbReference type="Gene3D" id="6.10.340.10">
    <property type="match status" value="1"/>
</dbReference>
<dbReference type="PANTHER" id="PTHR45436:SF15">
    <property type="entry name" value="SENSOR HISTIDINE KINASE CUSS"/>
    <property type="match status" value="1"/>
</dbReference>
<feature type="domain" description="Histidine kinase" evidence="15">
    <location>
        <begin position="250"/>
        <end position="463"/>
    </location>
</feature>
<dbReference type="InterPro" id="IPR036097">
    <property type="entry name" value="HisK_dim/P_sf"/>
</dbReference>
<feature type="transmembrane region" description="Helical" evidence="14">
    <location>
        <begin position="12"/>
        <end position="34"/>
    </location>
</feature>
<dbReference type="SUPFAM" id="SSF47384">
    <property type="entry name" value="Homodimeric domain of signal transducing histidine kinase"/>
    <property type="match status" value="1"/>
</dbReference>
<dbReference type="Gene3D" id="3.30.565.10">
    <property type="entry name" value="Histidine kinase-like ATPase, C-terminal domain"/>
    <property type="match status" value="1"/>
</dbReference>
<evidence type="ECO:0000256" key="8">
    <source>
        <dbReference type="ARBA" id="ARBA00022741"/>
    </source>
</evidence>
<evidence type="ECO:0000259" key="16">
    <source>
        <dbReference type="PROSITE" id="PS50885"/>
    </source>
</evidence>
<dbReference type="Proteomes" id="UP000005289">
    <property type="component" value="Chromosome"/>
</dbReference>
<dbReference type="STRING" id="713585.THITH_08945"/>
<evidence type="ECO:0000256" key="12">
    <source>
        <dbReference type="ARBA" id="ARBA00023012"/>
    </source>
</evidence>
<dbReference type="GO" id="GO:0000155">
    <property type="term" value="F:phosphorelay sensor kinase activity"/>
    <property type="evidence" value="ECO:0007669"/>
    <property type="project" value="InterPro"/>
</dbReference>
<reference evidence="17 18" key="1">
    <citation type="submission" date="2013-12" db="EMBL/GenBank/DDBJ databases">
        <authorList>
            <consortium name="DOE Joint Genome Institute"/>
            <person name="Muyzer G."/>
            <person name="Huntemann M."/>
            <person name="Han J."/>
            <person name="Chen A."/>
            <person name="Kyrpides N."/>
            <person name="Mavromatis K."/>
            <person name="Markowitz V."/>
            <person name="Palaniappan K."/>
            <person name="Ivanova N."/>
            <person name="Schaumberg A."/>
            <person name="Pati A."/>
            <person name="Liolios K."/>
            <person name="Nordberg H.P."/>
            <person name="Cantor M.N."/>
            <person name="Hua S.X."/>
            <person name="Woyke T."/>
        </authorList>
    </citation>
    <scope>NUCLEOTIDE SEQUENCE [LARGE SCALE GENOMIC DNA]</scope>
    <source>
        <strain evidence="17 18">ARh 1</strain>
    </source>
</reference>
<keyword evidence="6 14" id="KW-0808">Transferase</keyword>
<dbReference type="InterPro" id="IPR006290">
    <property type="entry name" value="CztS_silS_copS"/>
</dbReference>
<dbReference type="AlphaFoldDB" id="W0DM80"/>
<keyword evidence="12 14" id="KW-0902">Two-component regulatory system</keyword>
<dbReference type="PRINTS" id="PR00344">
    <property type="entry name" value="BCTRLSENSOR"/>
</dbReference>
<dbReference type="Pfam" id="PF00512">
    <property type="entry name" value="HisKA"/>
    <property type="match status" value="1"/>
</dbReference>
<dbReference type="FunFam" id="3.30.565.10:FF:000006">
    <property type="entry name" value="Sensor histidine kinase WalK"/>
    <property type="match status" value="1"/>
</dbReference>
<keyword evidence="5" id="KW-0597">Phosphoprotein</keyword>
<dbReference type="NCBIfam" id="TIGR01386">
    <property type="entry name" value="cztS_silS_copS"/>
    <property type="match status" value="1"/>
</dbReference>
<dbReference type="SMART" id="SM00387">
    <property type="entry name" value="HATPase_c"/>
    <property type="match status" value="1"/>
</dbReference>
<evidence type="ECO:0000259" key="15">
    <source>
        <dbReference type="PROSITE" id="PS50109"/>
    </source>
</evidence>
<keyword evidence="13 14" id="KW-0472">Membrane</keyword>
<dbReference type="PANTHER" id="PTHR45436">
    <property type="entry name" value="SENSOR HISTIDINE KINASE YKOH"/>
    <property type="match status" value="1"/>
</dbReference>
<sequence length="476" mass="52558">MTPSVGWRLSLTARVALLFALFSAALLLLVGLVVERSVARHFDEIDQHELASKLAVIGNVIDRTTSEQALANLPQRLGDVLIGHELLDVYVADSLGRVLYMTPGAALRDWDIREFPTTGEQVREHAGIRYIARRQTFRASLPQPEELHVLVAIDISHHVQFLAQIRHQLWLAILLAGLLAGGLGWLAARKGLAPLNRVTRAARGLSAERLGERLPERDAPPEILELLRAFNGMLDRLEGSFRRLSDFSADIAHELRTPVSNLMTETQVALSRARSAEDYRETLHSNLEEFERLARMIGDMLFLAKADNGMLPRPVETIALEVEARALIEFYEALAEEKRVRLELTGTGTVVGDRLMLRRALSNLLSNALRHTPAGEAVQIRIAETGDRIRLSVRNAGPTIPPDRLPLLFDRFHRIDARRAGHGEGAGLGLAITRSIAEAHGGHVHAESADGITIFSVDLPSANRPLSPSEHTRTPP</sequence>
<dbReference type="SMART" id="SM00304">
    <property type="entry name" value="HAMP"/>
    <property type="match status" value="1"/>
</dbReference>
<evidence type="ECO:0000256" key="7">
    <source>
        <dbReference type="ARBA" id="ARBA00022692"/>
    </source>
</evidence>
<evidence type="ECO:0000256" key="14">
    <source>
        <dbReference type="RuleBase" id="RU364088"/>
    </source>
</evidence>
<evidence type="ECO:0000256" key="11">
    <source>
        <dbReference type="ARBA" id="ARBA00022989"/>
    </source>
</evidence>
<dbReference type="RefSeq" id="WP_006747464.1">
    <property type="nucleotide sequence ID" value="NZ_CP007029.1"/>
</dbReference>
<evidence type="ECO:0000256" key="3">
    <source>
        <dbReference type="ARBA" id="ARBA00022475"/>
    </source>
</evidence>
<comment type="subcellular location">
    <subcellularLocation>
        <location evidence="2">Cell inner membrane</location>
        <topology evidence="2">Multi-pass membrane protein</topology>
    </subcellularLocation>
</comment>
<dbReference type="InterPro" id="IPR050428">
    <property type="entry name" value="TCS_sensor_his_kinase"/>
</dbReference>
<keyword evidence="3 14" id="KW-1003">Cell membrane</keyword>
<dbReference type="PROSITE" id="PS50109">
    <property type="entry name" value="HIS_KIN"/>
    <property type="match status" value="1"/>
</dbReference>
<evidence type="ECO:0000256" key="5">
    <source>
        <dbReference type="ARBA" id="ARBA00022553"/>
    </source>
</evidence>
<protein>
    <recommendedName>
        <fullName evidence="14">Sensor protein</fullName>
        <ecNumber evidence="14">2.7.13.3</ecNumber>
    </recommendedName>
</protein>
<evidence type="ECO:0000256" key="6">
    <source>
        <dbReference type="ARBA" id="ARBA00022679"/>
    </source>
</evidence>
<organism evidence="17 18">
    <name type="scientific">Thioalkalivibrio paradoxus ARh 1</name>
    <dbReference type="NCBI Taxonomy" id="713585"/>
    <lineage>
        <taxon>Bacteria</taxon>
        <taxon>Pseudomonadati</taxon>
        <taxon>Pseudomonadota</taxon>
        <taxon>Gammaproteobacteria</taxon>
        <taxon>Chromatiales</taxon>
        <taxon>Ectothiorhodospiraceae</taxon>
        <taxon>Thioalkalivibrio</taxon>
    </lineage>
</organism>
<dbReference type="InterPro" id="IPR036890">
    <property type="entry name" value="HATPase_C_sf"/>
</dbReference>
<dbReference type="PROSITE" id="PS50885">
    <property type="entry name" value="HAMP"/>
    <property type="match status" value="1"/>
</dbReference>
<evidence type="ECO:0000256" key="9">
    <source>
        <dbReference type="ARBA" id="ARBA00022777"/>
    </source>
</evidence>
<keyword evidence="9 14" id="KW-0418">Kinase</keyword>
<dbReference type="CDD" id="cd06225">
    <property type="entry name" value="HAMP"/>
    <property type="match status" value="1"/>
</dbReference>
<keyword evidence="11 14" id="KW-1133">Transmembrane helix</keyword>
<keyword evidence="10 14" id="KW-0067">ATP-binding</keyword>
<keyword evidence="18" id="KW-1185">Reference proteome</keyword>
<evidence type="ECO:0000256" key="10">
    <source>
        <dbReference type="ARBA" id="ARBA00022840"/>
    </source>
</evidence>
<dbReference type="Pfam" id="PF00672">
    <property type="entry name" value="HAMP"/>
    <property type="match status" value="1"/>
</dbReference>
<dbReference type="OrthoDB" id="9804645at2"/>
<dbReference type="SMART" id="SM00388">
    <property type="entry name" value="HisKA"/>
    <property type="match status" value="1"/>
</dbReference>
<dbReference type="GO" id="GO:0005524">
    <property type="term" value="F:ATP binding"/>
    <property type="evidence" value="ECO:0007669"/>
    <property type="project" value="UniProtKB-KW"/>
</dbReference>
<dbReference type="InterPro" id="IPR004358">
    <property type="entry name" value="Sig_transdc_His_kin-like_C"/>
</dbReference>
<dbReference type="InterPro" id="IPR005467">
    <property type="entry name" value="His_kinase_dom"/>
</dbReference>
<accession>W0DM80</accession>
<dbReference type="FunFam" id="1.10.287.130:FF:000001">
    <property type="entry name" value="Two-component sensor histidine kinase"/>
    <property type="match status" value="1"/>
</dbReference>
<evidence type="ECO:0000256" key="1">
    <source>
        <dbReference type="ARBA" id="ARBA00000085"/>
    </source>
</evidence>
<evidence type="ECO:0000313" key="17">
    <source>
        <dbReference type="EMBL" id="AHE98367.1"/>
    </source>
</evidence>
<comment type="catalytic activity">
    <reaction evidence="1 14">
        <text>ATP + protein L-histidine = ADP + protein N-phospho-L-histidine.</text>
        <dbReference type="EC" id="2.7.13.3"/>
    </reaction>
</comment>
<keyword evidence="7 14" id="KW-0812">Transmembrane</keyword>
<dbReference type="Gene3D" id="1.10.287.130">
    <property type="match status" value="1"/>
</dbReference>
<dbReference type="Pfam" id="PF02518">
    <property type="entry name" value="HATPase_c"/>
    <property type="match status" value="1"/>
</dbReference>
<feature type="domain" description="HAMP" evidence="16">
    <location>
        <begin position="189"/>
        <end position="242"/>
    </location>
</feature>
<dbReference type="HOGENOM" id="CLU_000445_89_6_6"/>
<dbReference type="InterPro" id="IPR048590">
    <property type="entry name" value="CusS-like_sensor"/>
</dbReference>
<comment type="function">
    <text evidence="14">Member of a two-component regulatory system.</text>
</comment>
<evidence type="ECO:0000256" key="13">
    <source>
        <dbReference type="ARBA" id="ARBA00023136"/>
    </source>
</evidence>
<gene>
    <name evidence="17" type="ORF">THITH_08945</name>
</gene>
<feature type="transmembrane region" description="Helical" evidence="14">
    <location>
        <begin position="169"/>
        <end position="188"/>
    </location>
</feature>
<dbReference type="CDD" id="cd00082">
    <property type="entry name" value="HisKA"/>
    <property type="match status" value="1"/>
</dbReference>
<dbReference type="EC" id="2.7.13.3" evidence="14"/>